<dbReference type="GO" id="GO:0003677">
    <property type="term" value="F:DNA binding"/>
    <property type="evidence" value="ECO:0007669"/>
    <property type="project" value="UniProtKB-UniRule"/>
</dbReference>
<dbReference type="PROSITE" id="PS50977">
    <property type="entry name" value="HTH_TETR_2"/>
    <property type="match status" value="1"/>
</dbReference>
<reference evidence="4 5" key="1">
    <citation type="submission" date="2020-03" db="EMBL/GenBank/DDBJ databases">
        <title>Sequencing the genomes of 1000 actinobacteria strains.</title>
        <authorList>
            <person name="Klenk H.-P."/>
        </authorList>
    </citation>
    <scope>NUCLEOTIDE SEQUENCE [LARGE SCALE GENOMIC DNA]</scope>
    <source>
        <strain evidence="4 5">DSM 44556</strain>
    </source>
</reference>
<feature type="DNA-binding region" description="H-T-H motif" evidence="2">
    <location>
        <begin position="37"/>
        <end position="56"/>
    </location>
</feature>
<dbReference type="InterPro" id="IPR001647">
    <property type="entry name" value="HTH_TetR"/>
</dbReference>
<accession>A0A7X5U2J5</accession>
<proteinExistence type="predicted"/>
<keyword evidence="5" id="KW-1185">Reference proteome</keyword>
<dbReference type="Gene3D" id="1.10.357.10">
    <property type="entry name" value="Tetracycline Repressor, domain 2"/>
    <property type="match status" value="1"/>
</dbReference>
<dbReference type="InterPro" id="IPR009057">
    <property type="entry name" value="Homeodomain-like_sf"/>
</dbReference>
<dbReference type="EMBL" id="JAANOW010000002">
    <property type="protein sequence ID" value="NIH97248.1"/>
    <property type="molecule type" value="Genomic_DNA"/>
</dbReference>
<protein>
    <submittedName>
        <fullName evidence="4">AcrR family transcriptional regulator</fullName>
    </submittedName>
</protein>
<dbReference type="Proteomes" id="UP000547444">
    <property type="component" value="Unassembled WGS sequence"/>
</dbReference>
<dbReference type="Pfam" id="PF00440">
    <property type="entry name" value="TetR_N"/>
    <property type="match status" value="1"/>
</dbReference>
<gene>
    <name evidence="4" type="ORF">FHU31_004238</name>
</gene>
<evidence type="ECO:0000313" key="4">
    <source>
        <dbReference type="EMBL" id="NIH97248.1"/>
    </source>
</evidence>
<dbReference type="AlphaFoldDB" id="A0A7X5U2J5"/>
<name>A0A7X5U2J5_9MYCO</name>
<evidence type="ECO:0000313" key="5">
    <source>
        <dbReference type="Proteomes" id="UP000547444"/>
    </source>
</evidence>
<sequence>MARRDWVVGGDRRAAAAERIYTAAAELILRDGLDALDVDSLAEQVHCSRATIYRYAGGKAHIRDVVLLRIASGITDTVRAEVKGLTGSQRVVTAISSALKQIRSDAIRRLMMTSSKAPALSDLHSSPMLGALAAELTGITDDDPAAALWIVHVVLSMAYLPIGDEQMEAEILHRFIAPAFEAPAF</sequence>
<evidence type="ECO:0000256" key="1">
    <source>
        <dbReference type="ARBA" id="ARBA00023125"/>
    </source>
</evidence>
<comment type="caution">
    <text evidence="4">The sequence shown here is derived from an EMBL/GenBank/DDBJ whole genome shotgun (WGS) entry which is preliminary data.</text>
</comment>
<dbReference type="RefSeq" id="WP_167162090.1">
    <property type="nucleotide sequence ID" value="NZ_JAANOW010000002.1"/>
</dbReference>
<organism evidence="4 5">
    <name type="scientific">Mycolicibacterium fluoranthenivorans</name>
    <dbReference type="NCBI Taxonomy" id="258505"/>
    <lineage>
        <taxon>Bacteria</taxon>
        <taxon>Bacillati</taxon>
        <taxon>Actinomycetota</taxon>
        <taxon>Actinomycetes</taxon>
        <taxon>Mycobacteriales</taxon>
        <taxon>Mycobacteriaceae</taxon>
        <taxon>Mycolicibacterium</taxon>
    </lineage>
</organism>
<feature type="domain" description="HTH tetR-type" evidence="3">
    <location>
        <begin position="14"/>
        <end position="74"/>
    </location>
</feature>
<dbReference type="SUPFAM" id="SSF46689">
    <property type="entry name" value="Homeodomain-like"/>
    <property type="match status" value="1"/>
</dbReference>
<evidence type="ECO:0000259" key="3">
    <source>
        <dbReference type="PROSITE" id="PS50977"/>
    </source>
</evidence>
<keyword evidence="1 2" id="KW-0238">DNA-binding</keyword>
<evidence type="ECO:0000256" key="2">
    <source>
        <dbReference type="PROSITE-ProRule" id="PRU00335"/>
    </source>
</evidence>